<evidence type="ECO:0000313" key="4">
    <source>
        <dbReference type="Proteomes" id="UP000054408"/>
    </source>
</evidence>
<keyword evidence="2" id="KW-0812">Transmembrane</keyword>
<dbReference type="Proteomes" id="UP000054408">
    <property type="component" value="Unassembled WGS sequence"/>
</dbReference>
<dbReference type="RefSeq" id="XP_013755370.1">
    <property type="nucleotide sequence ID" value="XM_013899916.1"/>
</dbReference>
<evidence type="ECO:0000256" key="2">
    <source>
        <dbReference type="SAM" id="Phobius"/>
    </source>
</evidence>
<name>A0A0L0DK97_THETB</name>
<organism evidence="3 4">
    <name type="scientific">Thecamonas trahens ATCC 50062</name>
    <dbReference type="NCBI Taxonomy" id="461836"/>
    <lineage>
        <taxon>Eukaryota</taxon>
        <taxon>Apusozoa</taxon>
        <taxon>Apusomonadida</taxon>
        <taxon>Apusomonadidae</taxon>
        <taxon>Thecamonas</taxon>
    </lineage>
</organism>
<accession>A0A0L0DK97</accession>
<dbReference type="GeneID" id="25570042"/>
<keyword evidence="2" id="KW-1133">Transmembrane helix</keyword>
<protein>
    <submittedName>
        <fullName evidence="3">Uncharacterized protein</fullName>
    </submittedName>
</protein>
<sequence length="272" mass="28298">MIHNGAPYRIALSLGSGPDGLVGDCTFEDVVLADHIPHWDMASSDKTYYFTVDIPNVDAPFATLQLLNPMTDKLMGTSCSTIGNVDDPECFSVYHSCASISITGTTPVADFLASYTYTTPPGLPAPPTPNAWSKGESGTWTNGWLQGQSTTVHGDACTESTAPANWRTFHGTCADCGYPSTCGVDRPPSPPAPPPPATDAGQTVSGNKNEDVMGMSKAAFGLVMVVIVVAVFVIGAAVGFIVYRAKTASPAFAPRPAGEAGTAGAVSMPDRF</sequence>
<feature type="region of interest" description="Disordered" evidence="1">
    <location>
        <begin position="185"/>
        <end position="209"/>
    </location>
</feature>
<dbReference type="EMBL" id="GL349473">
    <property type="protein sequence ID" value="KNC52481.1"/>
    <property type="molecule type" value="Genomic_DNA"/>
</dbReference>
<evidence type="ECO:0000313" key="3">
    <source>
        <dbReference type="EMBL" id="KNC52481.1"/>
    </source>
</evidence>
<keyword evidence="2" id="KW-0472">Membrane</keyword>
<feature type="compositionally biased region" description="Pro residues" evidence="1">
    <location>
        <begin position="187"/>
        <end position="197"/>
    </location>
</feature>
<feature type="region of interest" description="Disordered" evidence="1">
    <location>
        <begin position="253"/>
        <end position="272"/>
    </location>
</feature>
<gene>
    <name evidence="3" type="ORF">AMSG_12127</name>
</gene>
<feature type="transmembrane region" description="Helical" evidence="2">
    <location>
        <begin position="218"/>
        <end position="243"/>
    </location>
</feature>
<proteinExistence type="predicted"/>
<evidence type="ECO:0000256" key="1">
    <source>
        <dbReference type="SAM" id="MobiDB-lite"/>
    </source>
</evidence>
<dbReference type="eggNOG" id="ENOG502SAUV">
    <property type="taxonomic scope" value="Eukaryota"/>
</dbReference>
<reference evidence="3 4" key="1">
    <citation type="submission" date="2010-05" db="EMBL/GenBank/DDBJ databases">
        <title>The Genome Sequence of Thecamonas trahens ATCC 50062.</title>
        <authorList>
            <consortium name="The Broad Institute Genome Sequencing Platform"/>
            <person name="Russ C."/>
            <person name="Cuomo C."/>
            <person name="Shea T."/>
            <person name="Young S.K."/>
            <person name="Zeng Q."/>
            <person name="Koehrsen M."/>
            <person name="Haas B."/>
            <person name="Borodovsky M."/>
            <person name="Guigo R."/>
            <person name="Alvarado L."/>
            <person name="Berlin A."/>
            <person name="Bochicchio J."/>
            <person name="Borenstein D."/>
            <person name="Chapman S."/>
            <person name="Chen Z."/>
            <person name="Freedman E."/>
            <person name="Gellesch M."/>
            <person name="Goldberg J."/>
            <person name="Griggs A."/>
            <person name="Gujja S."/>
            <person name="Heilman E."/>
            <person name="Heiman D."/>
            <person name="Hepburn T."/>
            <person name="Howarth C."/>
            <person name="Jen D."/>
            <person name="Larson L."/>
            <person name="Mehta T."/>
            <person name="Park D."/>
            <person name="Pearson M."/>
            <person name="Roberts A."/>
            <person name="Saif S."/>
            <person name="Shenoy N."/>
            <person name="Sisk P."/>
            <person name="Stolte C."/>
            <person name="Sykes S."/>
            <person name="Thomson T."/>
            <person name="Walk T."/>
            <person name="White J."/>
            <person name="Yandava C."/>
            <person name="Burger G."/>
            <person name="Gray M.W."/>
            <person name="Holland P.W.H."/>
            <person name="King N."/>
            <person name="Lang F.B.F."/>
            <person name="Roger A.J."/>
            <person name="Ruiz-Trillo I."/>
            <person name="Lander E."/>
            <person name="Nusbaum C."/>
        </authorList>
    </citation>
    <scope>NUCLEOTIDE SEQUENCE [LARGE SCALE GENOMIC DNA]</scope>
    <source>
        <strain evidence="3 4">ATCC 50062</strain>
    </source>
</reference>
<dbReference type="AlphaFoldDB" id="A0A0L0DK97"/>
<keyword evidence="4" id="KW-1185">Reference proteome</keyword>